<dbReference type="Proteomes" id="UP000625682">
    <property type="component" value="Unassembled WGS sequence"/>
</dbReference>
<dbReference type="SMART" id="SM00354">
    <property type="entry name" value="HTH_LACI"/>
    <property type="match status" value="1"/>
</dbReference>
<sequence>MTRDDVARLAGTSSAVVSYVVNNGPRPVSAEKRRRVLDAVKELGYRPDRVARAMASRRTDLLGLIVPDARQPFFGELTHALERAAADRGKMVLVGNSDYQEEREIHYLHAFVGMRVSALILVSLGLGDRIAAELDTMDTRVVLMHERSASVRKFAVVTDDVEGARLATRHLLQHGHTAVACLGGPESASPAGDPVADHVEGWRKAMADAGRPTEGLLFHAPYNRYDTYEIGLRLLAAPDRPTAVFCSTDDQAIGLLRAARQLGVDVPGELAVAGFDDVKEAAMTDPPLTTVASDREAMARRAVDMALDPELVATTSGETDRTRRFPSRLVVRASCGCPNPDATSRLLAARTPKATD</sequence>
<comment type="caution">
    <text evidence="5">The sequence shown here is derived from an EMBL/GenBank/DDBJ whole genome shotgun (WGS) entry which is preliminary data.</text>
</comment>
<keyword evidence="2" id="KW-0238">DNA-binding</keyword>
<name>A0A917NRW3_9ACTN</name>
<reference evidence="5" key="1">
    <citation type="journal article" date="2014" name="Int. J. Syst. Evol. Microbiol.">
        <title>Complete genome sequence of Corynebacterium casei LMG S-19264T (=DSM 44701T), isolated from a smear-ripened cheese.</title>
        <authorList>
            <consortium name="US DOE Joint Genome Institute (JGI-PGF)"/>
            <person name="Walter F."/>
            <person name="Albersmeier A."/>
            <person name="Kalinowski J."/>
            <person name="Ruckert C."/>
        </authorList>
    </citation>
    <scope>NUCLEOTIDE SEQUENCE</scope>
    <source>
        <strain evidence="5">CGMCC 4.7272</strain>
    </source>
</reference>
<dbReference type="SUPFAM" id="SSF47413">
    <property type="entry name" value="lambda repressor-like DNA-binding domains"/>
    <property type="match status" value="1"/>
</dbReference>
<proteinExistence type="predicted"/>
<feature type="domain" description="HTH lacI-type" evidence="4">
    <location>
        <begin position="1"/>
        <end position="56"/>
    </location>
</feature>
<protein>
    <submittedName>
        <fullName evidence="5">HTH-type transcriptional regulator</fullName>
    </submittedName>
</protein>
<evidence type="ECO:0000256" key="3">
    <source>
        <dbReference type="ARBA" id="ARBA00023163"/>
    </source>
</evidence>
<organism evidence="5 6">
    <name type="scientific">Streptomyces lacrimifluminis</name>
    <dbReference type="NCBI Taxonomy" id="1500077"/>
    <lineage>
        <taxon>Bacteria</taxon>
        <taxon>Bacillati</taxon>
        <taxon>Actinomycetota</taxon>
        <taxon>Actinomycetes</taxon>
        <taxon>Kitasatosporales</taxon>
        <taxon>Streptomycetaceae</taxon>
        <taxon>Streptomyces</taxon>
    </lineage>
</organism>
<accession>A0A917NRW3</accession>
<evidence type="ECO:0000313" key="6">
    <source>
        <dbReference type="Proteomes" id="UP000625682"/>
    </source>
</evidence>
<dbReference type="InterPro" id="IPR010982">
    <property type="entry name" value="Lambda_DNA-bd_dom_sf"/>
</dbReference>
<dbReference type="PROSITE" id="PS50932">
    <property type="entry name" value="HTH_LACI_2"/>
    <property type="match status" value="1"/>
</dbReference>
<dbReference type="Pfam" id="PF13377">
    <property type="entry name" value="Peripla_BP_3"/>
    <property type="match status" value="1"/>
</dbReference>
<keyword evidence="6" id="KW-1185">Reference proteome</keyword>
<gene>
    <name evidence="5" type="ORF">GCM10012282_18410</name>
</gene>
<dbReference type="InterPro" id="IPR046335">
    <property type="entry name" value="LacI/GalR-like_sensor"/>
</dbReference>
<dbReference type="Gene3D" id="3.40.50.2300">
    <property type="match status" value="2"/>
</dbReference>
<dbReference type="GO" id="GO:0003700">
    <property type="term" value="F:DNA-binding transcription factor activity"/>
    <property type="evidence" value="ECO:0007669"/>
    <property type="project" value="TreeGrafter"/>
</dbReference>
<dbReference type="Gene3D" id="1.10.260.40">
    <property type="entry name" value="lambda repressor-like DNA-binding domains"/>
    <property type="match status" value="1"/>
</dbReference>
<dbReference type="CDD" id="cd01392">
    <property type="entry name" value="HTH_LacI"/>
    <property type="match status" value="1"/>
</dbReference>
<dbReference type="Pfam" id="PF00356">
    <property type="entry name" value="LacI"/>
    <property type="match status" value="1"/>
</dbReference>
<keyword evidence="3" id="KW-0804">Transcription</keyword>
<evidence type="ECO:0000256" key="2">
    <source>
        <dbReference type="ARBA" id="ARBA00023125"/>
    </source>
</evidence>
<dbReference type="InterPro" id="IPR028082">
    <property type="entry name" value="Peripla_BP_I"/>
</dbReference>
<evidence type="ECO:0000313" key="5">
    <source>
        <dbReference type="EMBL" id="GGJ22221.1"/>
    </source>
</evidence>
<keyword evidence="1" id="KW-0805">Transcription regulation</keyword>
<dbReference type="SUPFAM" id="SSF53822">
    <property type="entry name" value="Periplasmic binding protein-like I"/>
    <property type="match status" value="1"/>
</dbReference>
<dbReference type="InterPro" id="IPR000843">
    <property type="entry name" value="HTH_LacI"/>
</dbReference>
<dbReference type="PANTHER" id="PTHR30146:SF109">
    <property type="entry name" value="HTH-TYPE TRANSCRIPTIONAL REGULATOR GALS"/>
    <property type="match status" value="1"/>
</dbReference>
<dbReference type="PANTHER" id="PTHR30146">
    <property type="entry name" value="LACI-RELATED TRANSCRIPTIONAL REPRESSOR"/>
    <property type="match status" value="1"/>
</dbReference>
<dbReference type="CDD" id="cd06267">
    <property type="entry name" value="PBP1_LacI_sugar_binding-like"/>
    <property type="match status" value="1"/>
</dbReference>
<reference evidence="5" key="2">
    <citation type="submission" date="2020-09" db="EMBL/GenBank/DDBJ databases">
        <authorList>
            <person name="Sun Q."/>
            <person name="Zhou Y."/>
        </authorList>
    </citation>
    <scope>NUCLEOTIDE SEQUENCE</scope>
    <source>
        <strain evidence="5">CGMCC 4.7272</strain>
    </source>
</reference>
<dbReference type="EMBL" id="BMMU01000004">
    <property type="protein sequence ID" value="GGJ22221.1"/>
    <property type="molecule type" value="Genomic_DNA"/>
</dbReference>
<evidence type="ECO:0000256" key="1">
    <source>
        <dbReference type="ARBA" id="ARBA00023015"/>
    </source>
</evidence>
<dbReference type="GO" id="GO:0000976">
    <property type="term" value="F:transcription cis-regulatory region binding"/>
    <property type="evidence" value="ECO:0007669"/>
    <property type="project" value="TreeGrafter"/>
</dbReference>
<dbReference type="AlphaFoldDB" id="A0A917NRW3"/>
<evidence type="ECO:0000259" key="4">
    <source>
        <dbReference type="PROSITE" id="PS50932"/>
    </source>
</evidence>